<evidence type="ECO:0000256" key="5">
    <source>
        <dbReference type="SAM" id="SignalP"/>
    </source>
</evidence>
<dbReference type="Gene3D" id="3.80.10.10">
    <property type="entry name" value="Ribonuclease Inhibitor"/>
    <property type="match status" value="1"/>
</dbReference>
<dbReference type="Pfam" id="PF13855">
    <property type="entry name" value="LRR_8"/>
    <property type="match status" value="1"/>
</dbReference>
<keyword evidence="4" id="KW-1133">Transmembrane helix</keyword>
<keyword evidence="4" id="KW-0472">Membrane</keyword>
<evidence type="ECO:0000256" key="4">
    <source>
        <dbReference type="SAM" id="Phobius"/>
    </source>
</evidence>
<dbReference type="SUPFAM" id="SSF52058">
    <property type="entry name" value="L domain-like"/>
    <property type="match status" value="1"/>
</dbReference>
<evidence type="ECO:0000313" key="6">
    <source>
        <dbReference type="EMBL" id="EEN60974.1"/>
    </source>
</evidence>
<evidence type="ECO:0000256" key="1">
    <source>
        <dbReference type="ARBA" id="ARBA00022614"/>
    </source>
</evidence>
<organism>
    <name type="scientific">Branchiostoma floridae</name>
    <name type="common">Florida lancelet</name>
    <name type="synonym">Amphioxus</name>
    <dbReference type="NCBI Taxonomy" id="7739"/>
    <lineage>
        <taxon>Eukaryota</taxon>
        <taxon>Metazoa</taxon>
        <taxon>Chordata</taxon>
        <taxon>Cephalochordata</taxon>
        <taxon>Leptocardii</taxon>
        <taxon>Amphioxiformes</taxon>
        <taxon>Branchiostomatidae</taxon>
        <taxon>Branchiostoma</taxon>
    </lineage>
</organism>
<dbReference type="InterPro" id="IPR001611">
    <property type="entry name" value="Leu-rich_rpt"/>
</dbReference>
<evidence type="ECO:0008006" key="7">
    <source>
        <dbReference type="Google" id="ProtNLM"/>
    </source>
</evidence>
<feature type="signal peptide" evidence="5">
    <location>
        <begin position="1"/>
        <end position="18"/>
    </location>
</feature>
<keyword evidence="1" id="KW-0433">Leucine-rich repeat</keyword>
<accession>C3YFL1</accession>
<dbReference type="InterPro" id="IPR003591">
    <property type="entry name" value="Leu-rich_rpt_typical-subtyp"/>
</dbReference>
<feature type="region of interest" description="Disordered" evidence="3">
    <location>
        <begin position="459"/>
        <end position="487"/>
    </location>
</feature>
<feature type="transmembrane region" description="Helical" evidence="4">
    <location>
        <begin position="514"/>
        <end position="537"/>
    </location>
</feature>
<dbReference type="EMBL" id="GG666509">
    <property type="protein sequence ID" value="EEN60974.1"/>
    <property type="molecule type" value="Genomic_DNA"/>
</dbReference>
<evidence type="ECO:0000256" key="3">
    <source>
        <dbReference type="SAM" id="MobiDB-lite"/>
    </source>
</evidence>
<feature type="compositionally biased region" description="Polar residues" evidence="3">
    <location>
        <begin position="462"/>
        <end position="473"/>
    </location>
</feature>
<sequence>MLFIFLLAAACEATYANASPFPECNTAGWEYCMPFKDRPGVTASGTCVLCGALNEDVTSRSPFSFLAGANSAAIKGYPFHVLSAKKLAPLEHSVVGTLALIDANITDVMNGTFASFSFLGYLSLDSNMLTDVKKNWFTGLKNLFVLILSNNEITNIEPGVFVHVPRLSVLNLENNMLRVVDPDWLFGLKGHRITLYLKSNEIKSISPASFQHLQLGWLDLRSNDLSCLDEDVLREQYYSLSRLHVSSGMLSSARGVVHARPHGGMMWRLDRIASVLRGLVTMIVQVPKFLFCVRYNAHEVSFGWKFDSSNDVVSNVDLGTVAPGMSCGDLGSSLSTISIQTPLVVVATDGSLTDKLVLNTLDQCRQVWEYGGGVTVGLGGESIFRLVSIATENTASADVGMSFIQTKDTSTLTTKEPTANINATHDNTMNITCILLNKGEHTNLFFTVSPVIHQTHTKETTYRSATEQSSNMTPYPGTTEKDYTSSEATKYSTLQVSTSPVPDRVVPTTTPRHVLIPVVVSAVVGLVVVVVLSILIWKLCSKDELASVDAHVWTIPPGIAFPGLLRSASLPACSNNISSNELASWRSLPTVLHSIEPTYSEIPDNIASAQRPLPGLPHEYWEIPDDAISASLPVRTPWDAESCRSLPAVLPSSEPNYSQIPDHLAAAQRPLPAFPNHEPGAQRPPPAQPHTYSEIPDDEESGPMPFYDAAAEFSIRVVGQNRRFRQTNDITSSRHRSGRPIVSYGSAVQTKSEHSPFYRMAHEVQGIRARRQMRTALVSPPADQSVKTYINTTDAILSRGQDVTRAHIDFLTLPDTYWPWKIRADGPRHTQFRRSSLPLVTLPNTYWPWEIPGEGTHDTQRRTSLPLVTPLNTYWPGERTCSTPRRASLPLVTPPNTYWPLEIREEGTRNTPRRASLCHTTKHLLALGNFGGGNT</sequence>
<dbReference type="SMART" id="SM00369">
    <property type="entry name" value="LRR_TYP"/>
    <property type="match status" value="5"/>
</dbReference>
<evidence type="ECO:0000256" key="2">
    <source>
        <dbReference type="ARBA" id="ARBA00022737"/>
    </source>
</evidence>
<feature type="chain" id="PRO_5002933570" description="LRRCT domain-containing protein" evidence="5">
    <location>
        <begin position="19"/>
        <end position="935"/>
    </location>
</feature>
<name>C3YFL1_BRAFL</name>
<keyword evidence="5" id="KW-0732">Signal</keyword>
<proteinExistence type="predicted"/>
<dbReference type="PANTHER" id="PTHR24366:SF171">
    <property type="entry name" value="LEUCINE RICH REPEAT NEURONAL 4"/>
    <property type="match status" value="1"/>
</dbReference>
<keyword evidence="4" id="KW-0812">Transmembrane</keyword>
<gene>
    <name evidence="6" type="ORF">BRAFLDRAFT_92604</name>
</gene>
<dbReference type="AlphaFoldDB" id="C3YFL1"/>
<dbReference type="InterPro" id="IPR032675">
    <property type="entry name" value="LRR_dom_sf"/>
</dbReference>
<dbReference type="eggNOG" id="KOG0619">
    <property type="taxonomic scope" value="Eukaryota"/>
</dbReference>
<keyword evidence="2" id="KW-0677">Repeat</keyword>
<dbReference type="InParanoid" id="C3YFL1"/>
<reference evidence="6" key="1">
    <citation type="journal article" date="2008" name="Nature">
        <title>The amphioxus genome and the evolution of the chordate karyotype.</title>
        <authorList>
            <consortium name="US DOE Joint Genome Institute (JGI-PGF)"/>
            <person name="Putnam N.H."/>
            <person name="Butts T."/>
            <person name="Ferrier D.E.K."/>
            <person name="Furlong R.F."/>
            <person name="Hellsten U."/>
            <person name="Kawashima T."/>
            <person name="Robinson-Rechavi M."/>
            <person name="Shoguchi E."/>
            <person name="Terry A."/>
            <person name="Yu J.-K."/>
            <person name="Benito-Gutierrez E.L."/>
            <person name="Dubchak I."/>
            <person name="Garcia-Fernandez J."/>
            <person name="Gibson-Brown J.J."/>
            <person name="Grigoriev I.V."/>
            <person name="Horton A.C."/>
            <person name="de Jong P.J."/>
            <person name="Jurka J."/>
            <person name="Kapitonov V.V."/>
            <person name="Kohara Y."/>
            <person name="Kuroki Y."/>
            <person name="Lindquist E."/>
            <person name="Lucas S."/>
            <person name="Osoegawa K."/>
            <person name="Pennacchio L.A."/>
            <person name="Salamov A.A."/>
            <person name="Satou Y."/>
            <person name="Sauka-Spengler T."/>
            <person name="Schmutz J."/>
            <person name="Shin-I T."/>
            <person name="Toyoda A."/>
            <person name="Bronner-Fraser M."/>
            <person name="Fujiyama A."/>
            <person name="Holland L.Z."/>
            <person name="Holland P.W.H."/>
            <person name="Satoh N."/>
            <person name="Rokhsar D.S."/>
        </authorList>
    </citation>
    <scope>NUCLEOTIDE SEQUENCE [LARGE SCALE GENOMIC DNA]</scope>
    <source>
        <strain evidence="6">S238N-H82</strain>
        <tissue evidence="6">Testes</tissue>
    </source>
</reference>
<dbReference type="PANTHER" id="PTHR24366">
    <property type="entry name" value="IG(IMMUNOGLOBULIN) AND LRR(LEUCINE RICH REPEAT) DOMAINS"/>
    <property type="match status" value="1"/>
</dbReference>
<dbReference type="PROSITE" id="PS51450">
    <property type="entry name" value="LRR"/>
    <property type="match status" value="1"/>
</dbReference>
<protein>
    <recommendedName>
        <fullName evidence="7">LRRCT domain-containing protein</fullName>
    </recommendedName>
</protein>
<feature type="region of interest" description="Disordered" evidence="3">
    <location>
        <begin position="670"/>
        <end position="705"/>
    </location>
</feature>